<gene>
    <name evidence="13" type="ORF">ENT92_01915</name>
    <name evidence="12" type="ORF">ENU14_07250</name>
</gene>
<evidence type="ECO:0000256" key="4">
    <source>
        <dbReference type="ARBA" id="ARBA00023002"/>
    </source>
</evidence>
<evidence type="ECO:0000256" key="2">
    <source>
        <dbReference type="ARBA" id="ARBA00006601"/>
    </source>
</evidence>
<dbReference type="EMBL" id="DTBJ01000060">
    <property type="protein sequence ID" value="HGM59357.1"/>
    <property type="molecule type" value="Genomic_DNA"/>
</dbReference>
<dbReference type="InterPro" id="IPR001732">
    <property type="entry name" value="UDP-Glc/GDP-Man_DH_N"/>
</dbReference>
<evidence type="ECO:0000313" key="13">
    <source>
        <dbReference type="EMBL" id="HGU64959.1"/>
    </source>
</evidence>
<dbReference type="SUPFAM" id="SSF48179">
    <property type="entry name" value="6-phosphogluconate dehydrogenase C-terminal domain-like"/>
    <property type="match status" value="1"/>
</dbReference>
<dbReference type="InterPro" id="IPR014026">
    <property type="entry name" value="UDP-Glc/GDP-Man_DH_dimer"/>
</dbReference>
<dbReference type="PIRSF" id="PIRSF000124">
    <property type="entry name" value="UDPglc_GDPman_dh"/>
    <property type="match status" value="1"/>
</dbReference>
<feature type="binding site" evidence="9">
    <location>
        <position position="338"/>
    </location>
    <ligand>
        <name>substrate</name>
    </ligand>
</feature>
<feature type="binding site" evidence="10">
    <location>
        <position position="37"/>
    </location>
    <ligand>
        <name>NAD(+)</name>
        <dbReference type="ChEBI" id="CHEBI:57540"/>
    </ligand>
</feature>
<feature type="binding site" evidence="10">
    <location>
        <position position="91"/>
    </location>
    <ligand>
        <name>NAD(+)</name>
        <dbReference type="ChEBI" id="CHEBI:57540"/>
    </ligand>
</feature>
<dbReference type="GO" id="GO:0006065">
    <property type="term" value="P:UDP-glucuronate biosynthetic process"/>
    <property type="evidence" value="ECO:0007669"/>
    <property type="project" value="UniProtKB-UniPathway"/>
</dbReference>
<dbReference type="PANTHER" id="PTHR43750">
    <property type="entry name" value="UDP-GLUCOSE 6-DEHYDROGENASE TUAD"/>
    <property type="match status" value="1"/>
</dbReference>
<dbReference type="Pfam" id="PF00984">
    <property type="entry name" value="UDPG_MGDP_dh"/>
    <property type="match status" value="1"/>
</dbReference>
<dbReference type="PIRSF" id="PIRSF500134">
    <property type="entry name" value="UDPglc_DH_bac"/>
    <property type="match status" value="1"/>
</dbReference>
<evidence type="ECO:0000256" key="6">
    <source>
        <dbReference type="ARBA" id="ARBA00047473"/>
    </source>
</evidence>
<dbReference type="InterPro" id="IPR036220">
    <property type="entry name" value="UDP-Glc/GDP-Man_DH_C_sf"/>
</dbReference>
<keyword evidence="5 7" id="KW-0520">NAD</keyword>
<evidence type="ECO:0000256" key="5">
    <source>
        <dbReference type="ARBA" id="ARBA00023027"/>
    </source>
</evidence>
<dbReference type="EMBL" id="DTAN01000076">
    <property type="protein sequence ID" value="HGU64959.1"/>
    <property type="molecule type" value="Genomic_DNA"/>
</dbReference>
<feature type="active site" description="Nucleophile" evidence="8">
    <location>
        <position position="277"/>
    </location>
</feature>
<comment type="catalytic activity">
    <reaction evidence="6 7">
        <text>UDP-alpha-D-glucose + 2 NAD(+) + H2O = UDP-alpha-D-glucuronate + 2 NADH + 3 H(+)</text>
        <dbReference type="Rhea" id="RHEA:23596"/>
        <dbReference type="ChEBI" id="CHEBI:15377"/>
        <dbReference type="ChEBI" id="CHEBI:15378"/>
        <dbReference type="ChEBI" id="CHEBI:57540"/>
        <dbReference type="ChEBI" id="CHEBI:57945"/>
        <dbReference type="ChEBI" id="CHEBI:58052"/>
        <dbReference type="ChEBI" id="CHEBI:58885"/>
        <dbReference type="EC" id="1.1.1.22"/>
    </reaction>
</comment>
<dbReference type="Gene3D" id="1.20.5.100">
    <property type="entry name" value="Cytochrome c1, transmembrane anchor, C-terminal"/>
    <property type="match status" value="1"/>
</dbReference>
<comment type="pathway">
    <text evidence="1">Nucleotide-sugar biosynthesis; UDP-alpha-D-glucuronate biosynthesis; UDP-alpha-D-glucuronate from UDP-alpha-D-glucose: step 1/1.</text>
</comment>
<feature type="binding site" evidence="10">
    <location>
        <position position="345"/>
    </location>
    <ligand>
        <name>NAD(+)</name>
        <dbReference type="ChEBI" id="CHEBI:57540"/>
    </ligand>
</feature>
<dbReference type="NCBIfam" id="TIGR03026">
    <property type="entry name" value="NDP-sugDHase"/>
    <property type="match status" value="1"/>
</dbReference>
<dbReference type="Gene3D" id="3.40.50.720">
    <property type="entry name" value="NAD(P)-binding Rossmann-like Domain"/>
    <property type="match status" value="2"/>
</dbReference>
<evidence type="ECO:0000313" key="12">
    <source>
        <dbReference type="EMBL" id="HGM59357.1"/>
    </source>
</evidence>
<feature type="domain" description="UDP-glucose/GDP-mannose dehydrogenase C-terminal" evidence="11">
    <location>
        <begin position="331"/>
        <end position="433"/>
    </location>
</feature>
<feature type="binding site" evidence="9">
    <location>
        <position position="274"/>
    </location>
    <ligand>
        <name>substrate</name>
    </ligand>
</feature>
<evidence type="ECO:0000256" key="7">
    <source>
        <dbReference type="PIRNR" id="PIRNR000124"/>
    </source>
</evidence>
<dbReference type="SMART" id="SM00984">
    <property type="entry name" value="UDPG_MGDP_dh_C"/>
    <property type="match status" value="1"/>
</dbReference>
<feature type="binding site" evidence="9">
    <location>
        <begin position="162"/>
        <end position="165"/>
    </location>
    <ligand>
        <name>substrate</name>
    </ligand>
</feature>
<sequence>MNNHLDHYRIGVIGLGFVGLTLSVVLANNGFNVYGVDTDLNKVELIKNRKTPFYEEKIEYYLEKVVDDKLIVSTDYNVLRDTNIVFITVGTPSENNGSQRLDYVIEAVNRLSNVWKNIDSYRLLVVKSTVLPGTTRKLAKIMSDKTGLEIGRELGVVFNPEFLREGSAIEDMEKPSRIVIGCIDEKSCRIIRTLWEELYRRLNTEVKIREMSLEEAELVKYASNIFLAMRISYVNTIANICEEIPNCDVNKVLEATGLDPRIGSHYLEPGLGYGGSCLPKDIKSFIWFSKNKLGYKPVLIESIDKVNEKQPYRALEYLIKEYGDLSDRVIGILGLAFKPNTDDIRESISLKIINKLLEMKSKIKVHDPKAMDNVKKIYGDKLVYCNNPIDAIKDSDAVIIATAWREYRKLKPEDYLRLMRNPVVIDGRRIYDNYRDFVEKGVKFYAIGLSRKQCL</sequence>
<dbReference type="InterPro" id="IPR028357">
    <property type="entry name" value="UDPglc_DH_bac"/>
</dbReference>
<protein>
    <recommendedName>
        <fullName evidence="3 7">UDP-glucose 6-dehydrogenase</fullName>
        <ecNumber evidence="3 7">1.1.1.22</ecNumber>
    </recommendedName>
</protein>
<proteinExistence type="inferred from homology"/>
<dbReference type="Pfam" id="PF03721">
    <property type="entry name" value="UDPG_MGDP_dh_N"/>
    <property type="match status" value="1"/>
</dbReference>
<comment type="caution">
    <text evidence="12">The sequence shown here is derived from an EMBL/GenBank/DDBJ whole genome shotgun (WGS) entry which is preliminary data.</text>
</comment>
<evidence type="ECO:0000256" key="9">
    <source>
        <dbReference type="PIRSR" id="PIRSR500134-2"/>
    </source>
</evidence>
<keyword evidence="4 7" id="KW-0560">Oxidoreductase</keyword>
<dbReference type="InterPro" id="IPR014027">
    <property type="entry name" value="UDP-Glc/GDP-Man_DH_C"/>
</dbReference>
<feature type="binding site" evidence="9">
    <location>
        <begin position="266"/>
        <end position="270"/>
    </location>
    <ligand>
        <name>substrate</name>
    </ligand>
</feature>
<name>A0A7C4DBT9_STAMA</name>
<dbReference type="GO" id="GO:0003979">
    <property type="term" value="F:UDP-glucose 6-dehydrogenase activity"/>
    <property type="evidence" value="ECO:0007669"/>
    <property type="project" value="UniProtKB-EC"/>
</dbReference>
<dbReference type="InterPro" id="IPR017476">
    <property type="entry name" value="UDP-Glc/GDP-Man"/>
</dbReference>
<evidence type="ECO:0000259" key="11">
    <source>
        <dbReference type="SMART" id="SM00984"/>
    </source>
</evidence>
<accession>A0A7C4DBT9</accession>
<dbReference type="AlphaFoldDB" id="A0A7C4DBT9"/>
<comment type="similarity">
    <text evidence="2 7">Belongs to the UDP-glucose/GDP-mannose dehydrogenase family.</text>
</comment>
<evidence type="ECO:0000256" key="1">
    <source>
        <dbReference type="ARBA" id="ARBA00004701"/>
    </source>
</evidence>
<feature type="binding site" evidence="10">
    <location>
        <position position="165"/>
    </location>
    <ligand>
        <name>NAD(+)</name>
        <dbReference type="ChEBI" id="CHEBI:57540"/>
    </ligand>
</feature>
<feature type="binding site" evidence="10">
    <location>
        <position position="129"/>
    </location>
    <ligand>
        <name>NAD(+)</name>
        <dbReference type="ChEBI" id="CHEBI:57540"/>
    </ligand>
</feature>
<dbReference type="EC" id="1.1.1.22" evidence="3 7"/>
<dbReference type="InterPro" id="IPR008927">
    <property type="entry name" value="6-PGluconate_DH-like_C_sf"/>
</dbReference>
<dbReference type="UniPathway" id="UPA00038">
    <property type="reaction ID" value="UER00491"/>
</dbReference>
<dbReference type="SUPFAM" id="SSF52413">
    <property type="entry name" value="UDP-glucose/GDP-mannose dehydrogenase C-terminal domain"/>
    <property type="match status" value="1"/>
</dbReference>
<dbReference type="SUPFAM" id="SSF51735">
    <property type="entry name" value="NAD(P)-binding Rossmann-fold domains"/>
    <property type="match status" value="1"/>
</dbReference>
<dbReference type="PANTHER" id="PTHR43750:SF3">
    <property type="entry name" value="UDP-GLUCOSE 6-DEHYDROGENASE TUAD"/>
    <property type="match status" value="1"/>
</dbReference>
<evidence type="ECO:0000256" key="10">
    <source>
        <dbReference type="PIRSR" id="PIRSR500134-3"/>
    </source>
</evidence>
<dbReference type="InterPro" id="IPR036291">
    <property type="entry name" value="NAD(P)-bd_dom_sf"/>
</dbReference>
<feature type="binding site" evidence="10">
    <location>
        <position position="280"/>
    </location>
    <ligand>
        <name>NAD(+)</name>
        <dbReference type="ChEBI" id="CHEBI:57540"/>
    </ligand>
</feature>
<dbReference type="GO" id="GO:0000271">
    <property type="term" value="P:polysaccharide biosynthetic process"/>
    <property type="evidence" value="ECO:0007669"/>
    <property type="project" value="InterPro"/>
</dbReference>
<reference evidence="12" key="1">
    <citation type="journal article" date="2020" name="mSystems">
        <title>Genome- and Community-Level Interaction Insights into Carbon Utilization and Element Cycling Functions of Hydrothermarchaeota in Hydrothermal Sediment.</title>
        <authorList>
            <person name="Zhou Z."/>
            <person name="Liu Y."/>
            <person name="Xu W."/>
            <person name="Pan J."/>
            <person name="Luo Z.H."/>
            <person name="Li M."/>
        </authorList>
    </citation>
    <scope>NUCLEOTIDE SEQUENCE [LARGE SCALE GENOMIC DNA]</scope>
    <source>
        <strain evidence="13">SpSt-622</strain>
        <strain evidence="12">SpSt-642</strain>
    </source>
</reference>
<feature type="binding site" evidence="9">
    <location>
        <position position="220"/>
    </location>
    <ligand>
        <name>substrate</name>
    </ligand>
</feature>
<organism evidence="12">
    <name type="scientific">Staphylothermus marinus</name>
    <dbReference type="NCBI Taxonomy" id="2280"/>
    <lineage>
        <taxon>Archaea</taxon>
        <taxon>Thermoproteota</taxon>
        <taxon>Thermoprotei</taxon>
        <taxon>Desulfurococcales</taxon>
        <taxon>Desulfurococcaceae</taxon>
        <taxon>Staphylothermus</taxon>
    </lineage>
</organism>
<dbReference type="Pfam" id="PF03720">
    <property type="entry name" value="UDPG_MGDP_dh_C"/>
    <property type="match status" value="1"/>
</dbReference>
<evidence type="ECO:0000256" key="3">
    <source>
        <dbReference type="ARBA" id="ARBA00012954"/>
    </source>
</evidence>
<evidence type="ECO:0000256" key="8">
    <source>
        <dbReference type="PIRSR" id="PIRSR500134-1"/>
    </source>
</evidence>
<feature type="binding site" evidence="10">
    <location>
        <position position="42"/>
    </location>
    <ligand>
        <name>NAD(+)</name>
        <dbReference type="ChEBI" id="CHEBI:57540"/>
    </ligand>
</feature>
<dbReference type="GO" id="GO:0051287">
    <property type="term" value="F:NAD binding"/>
    <property type="evidence" value="ECO:0007669"/>
    <property type="project" value="InterPro"/>
</dbReference>